<evidence type="ECO:0000256" key="1">
    <source>
        <dbReference type="SAM" id="Phobius"/>
    </source>
</evidence>
<evidence type="ECO:0000313" key="2">
    <source>
        <dbReference type="EMBL" id="MFC4012527.1"/>
    </source>
</evidence>
<accession>A0ABV8GEY7</accession>
<keyword evidence="1" id="KW-1133">Transmembrane helix</keyword>
<proteinExistence type="predicted"/>
<comment type="caution">
    <text evidence="2">The sequence shown here is derived from an EMBL/GenBank/DDBJ whole genome shotgun (WGS) entry which is preliminary data.</text>
</comment>
<evidence type="ECO:0000313" key="3">
    <source>
        <dbReference type="Proteomes" id="UP001595851"/>
    </source>
</evidence>
<keyword evidence="1" id="KW-0812">Transmembrane</keyword>
<protein>
    <submittedName>
        <fullName evidence="2">Uncharacterized protein</fullName>
    </submittedName>
</protein>
<reference evidence="3" key="1">
    <citation type="journal article" date="2019" name="Int. J. Syst. Evol. Microbiol.">
        <title>The Global Catalogue of Microorganisms (GCM) 10K type strain sequencing project: providing services to taxonomists for standard genome sequencing and annotation.</title>
        <authorList>
            <consortium name="The Broad Institute Genomics Platform"/>
            <consortium name="The Broad Institute Genome Sequencing Center for Infectious Disease"/>
            <person name="Wu L."/>
            <person name="Ma J."/>
        </authorList>
    </citation>
    <scope>NUCLEOTIDE SEQUENCE [LARGE SCALE GENOMIC DNA]</scope>
    <source>
        <strain evidence="3">TBRC 1276</strain>
    </source>
</reference>
<dbReference type="EMBL" id="JBHSBI010000022">
    <property type="protein sequence ID" value="MFC4012527.1"/>
    <property type="molecule type" value="Genomic_DNA"/>
</dbReference>
<keyword evidence="3" id="KW-1185">Reference proteome</keyword>
<feature type="transmembrane region" description="Helical" evidence="1">
    <location>
        <begin position="12"/>
        <end position="39"/>
    </location>
</feature>
<dbReference type="Proteomes" id="UP001595851">
    <property type="component" value="Unassembled WGS sequence"/>
</dbReference>
<organism evidence="2 3">
    <name type="scientific">Nonomuraea purpurea</name>
    <dbReference type="NCBI Taxonomy" id="1849276"/>
    <lineage>
        <taxon>Bacteria</taxon>
        <taxon>Bacillati</taxon>
        <taxon>Actinomycetota</taxon>
        <taxon>Actinomycetes</taxon>
        <taxon>Streptosporangiales</taxon>
        <taxon>Streptosporangiaceae</taxon>
        <taxon>Nonomuraea</taxon>
    </lineage>
</organism>
<dbReference type="RefSeq" id="WP_357826763.1">
    <property type="nucleotide sequence ID" value="NZ_JBHSBI010000022.1"/>
</dbReference>
<sequence>MRFGNWDVRPLGGWAGCLAMIVISIVLSILLTLVINLLLR</sequence>
<name>A0ABV8GEY7_9ACTN</name>
<gene>
    <name evidence="2" type="ORF">ACFOY2_35195</name>
</gene>
<keyword evidence="1" id="KW-0472">Membrane</keyword>